<dbReference type="GO" id="GO:0003680">
    <property type="term" value="F:minor groove of adenine-thymine-rich DNA binding"/>
    <property type="evidence" value="ECO:0007669"/>
    <property type="project" value="UniProtKB-UniRule"/>
</dbReference>
<dbReference type="EMBL" id="JAPFFJ010000010">
    <property type="protein sequence ID" value="KAJ6417785.1"/>
    <property type="molecule type" value="Genomic_DNA"/>
</dbReference>
<name>A0AAD6K6I9_9ROSI</name>
<keyword evidence="10" id="KW-1185">Reference proteome</keyword>
<organism evidence="9 10">
    <name type="scientific">Salix udensis</name>
    <dbReference type="NCBI Taxonomy" id="889485"/>
    <lineage>
        <taxon>Eukaryota</taxon>
        <taxon>Viridiplantae</taxon>
        <taxon>Streptophyta</taxon>
        <taxon>Embryophyta</taxon>
        <taxon>Tracheophyta</taxon>
        <taxon>Spermatophyta</taxon>
        <taxon>Magnoliopsida</taxon>
        <taxon>eudicotyledons</taxon>
        <taxon>Gunneridae</taxon>
        <taxon>Pentapetalae</taxon>
        <taxon>rosids</taxon>
        <taxon>fabids</taxon>
        <taxon>Malpighiales</taxon>
        <taxon>Salicaceae</taxon>
        <taxon>Saliceae</taxon>
        <taxon>Salix</taxon>
    </lineage>
</organism>
<evidence type="ECO:0000313" key="10">
    <source>
        <dbReference type="Proteomes" id="UP001162972"/>
    </source>
</evidence>
<reference evidence="9 10" key="1">
    <citation type="journal article" date="2023" name="Int. J. Mol. Sci.">
        <title>De Novo Assembly and Annotation of 11 Diverse Shrub Willow (Salix) Genomes Reveals Novel Gene Organization in Sex-Linked Regions.</title>
        <authorList>
            <person name="Hyden B."/>
            <person name="Feng K."/>
            <person name="Yates T.B."/>
            <person name="Jawdy S."/>
            <person name="Cereghino C."/>
            <person name="Smart L.B."/>
            <person name="Muchero W."/>
        </authorList>
    </citation>
    <scope>NUCLEOTIDE SEQUENCE [LARGE SCALE GENOMIC DNA]</scope>
    <source>
        <tissue evidence="9">Shoot tip</tissue>
    </source>
</reference>
<evidence type="ECO:0000256" key="2">
    <source>
        <dbReference type="ARBA" id="ARBA00023015"/>
    </source>
</evidence>
<feature type="compositionally biased region" description="Basic and acidic residues" evidence="7">
    <location>
        <begin position="1"/>
        <end position="10"/>
    </location>
</feature>
<dbReference type="PROSITE" id="PS51742">
    <property type="entry name" value="PPC"/>
    <property type="match status" value="1"/>
</dbReference>
<evidence type="ECO:0000256" key="6">
    <source>
        <dbReference type="RuleBase" id="RU367031"/>
    </source>
</evidence>
<comment type="caution">
    <text evidence="9">The sequence shown here is derived from an EMBL/GenBank/DDBJ whole genome shotgun (WGS) entry which is preliminary data.</text>
</comment>
<evidence type="ECO:0000259" key="8">
    <source>
        <dbReference type="PROSITE" id="PS51742"/>
    </source>
</evidence>
<dbReference type="AlphaFoldDB" id="A0AAD6K6I9"/>
<keyword evidence="5 6" id="KW-0539">Nucleus</keyword>
<dbReference type="FunFam" id="3.30.1330.80:FF:000003">
    <property type="entry name" value="AT-hook motif nuclear-localized protein 1-like"/>
    <property type="match status" value="1"/>
</dbReference>
<keyword evidence="3 6" id="KW-0238">DNA-binding</keyword>
<dbReference type="Pfam" id="PF03479">
    <property type="entry name" value="PCC"/>
    <property type="match status" value="1"/>
</dbReference>
<evidence type="ECO:0000256" key="3">
    <source>
        <dbReference type="ARBA" id="ARBA00023125"/>
    </source>
</evidence>
<evidence type="ECO:0000256" key="1">
    <source>
        <dbReference type="ARBA" id="ARBA00004123"/>
    </source>
</evidence>
<dbReference type="InterPro" id="IPR005175">
    <property type="entry name" value="PPC_dom"/>
</dbReference>
<evidence type="ECO:0000313" key="9">
    <source>
        <dbReference type="EMBL" id="KAJ6417785.1"/>
    </source>
</evidence>
<dbReference type="Proteomes" id="UP001162972">
    <property type="component" value="Chromosome 12"/>
</dbReference>
<comment type="domain">
    <text evidence="6">The PPC domain mediates interactions between AHL proteins.</text>
</comment>
<keyword evidence="4 6" id="KW-0804">Transcription</keyword>
<proteinExistence type="predicted"/>
<dbReference type="GO" id="GO:0005634">
    <property type="term" value="C:nucleus"/>
    <property type="evidence" value="ECO:0007669"/>
    <property type="project" value="UniProtKB-SubCell"/>
</dbReference>
<feature type="compositionally biased region" description="Basic and acidic residues" evidence="7">
    <location>
        <begin position="358"/>
        <end position="370"/>
    </location>
</feature>
<dbReference type="InterPro" id="IPR039605">
    <property type="entry name" value="AHL"/>
</dbReference>
<protein>
    <recommendedName>
        <fullName evidence="6">AT-hook motif nuclear-localized protein</fullName>
    </recommendedName>
</protein>
<feature type="compositionally biased region" description="Basic and acidic residues" evidence="7">
    <location>
        <begin position="21"/>
        <end position="35"/>
    </location>
</feature>
<evidence type="ECO:0000256" key="7">
    <source>
        <dbReference type="SAM" id="MobiDB-lite"/>
    </source>
</evidence>
<dbReference type="CDD" id="cd11378">
    <property type="entry name" value="DUF296"/>
    <property type="match status" value="1"/>
</dbReference>
<evidence type="ECO:0000256" key="5">
    <source>
        <dbReference type="ARBA" id="ARBA00023242"/>
    </source>
</evidence>
<comment type="subcellular location">
    <subcellularLocation>
        <location evidence="1 6">Nucleus</location>
    </subcellularLocation>
</comment>
<feature type="domain" description="PPC" evidence="8">
    <location>
        <begin position="165"/>
        <end position="309"/>
    </location>
</feature>
<dbReference type="Gene3D" id="3.30.1330.80">
    <property type="entry name" value="Hypothetical protein, similar to alpha- acetolactate decarboxylase, domain 2"/>
    <property type="match status" value="1"/>
</dbReference>
<dbReference type="PANTHER" id="PTHR31500:SF18">
    <property type="entry name" value="AT-HOOK MOTIF NUCLEAR-LOCALIZED PROTEIN 3"/>
    <property type="match status" value="1"/>
</dbReference>
<keyword evidence="2 6" id="KW-0805">Transcription regulation</keyword>
<feature type="compositionally biased region" description="Low complexity" evidence="7">
    <location>
        <begin position="48"/>
        <end position="68"/>
    </location>
</feature>
<gene>
    <name evidence="9" type="ORF">OIU84_001213</name>
</gene>
<dbReference type="SUPFAM" id="SSF117856">
    <property type="entry name" value="AF0104/ALDC/Ptd012-like"/>
    <property type="match status" value="1"/>
</dbReference>
<comment type="function">
    <text evidence="6">Transcription factor that specifically binds AT-rich DNA sequences related to the nuclear matrix attachment regions (MARs).</text>
</comment>
<feature type="region of interest" description="Disordered" evidence="7">
    <location>
        <begin position="346"/>
        <end position="371"/>
    </location>
</feature>
<sequence>MIYEVMEAKEGIALSSGVTVKAEEAPDGFRMEPRNENSTPSPNPNPNPDLNQNNNHDPNPDSSSNTNPSPNPNPVQLGAPQVGASPVSAGCTDTGGKKKRGRPRKYAPDGTLATALSPMPISSSIPLTGDYSAWKRGRGRPLESVKKQHNCEYESTGDKIAYFVGTNFMPHVITVNTGEDVTMKVMSFSQQGARAICILSANGTISNVTLRQPTSSGGTLTYEGRFEILSLSGSFMPSENGGTKGRSGGMSVSLAGSDGRVVGGGLAGMLVAAGPCAVCQVVIGSFLLGHQQESKHKKQRIELAPAVIPATIPATINVVSSEEMKGSYGVVRPVVIPSPFHGDNPSFSQSHASLNRDPLADNRTSLHDGSKGPYNSNCEIAETLSYISSCGNETPSIDPTSSLSLIPNVRRPRHKHANDVPFEDKQGIAVAFIRWPDFLSPVLIETTIQVQTRLKSG</sequence>
<feature type="region of interest" description="Disordered" evidence="7">
    <location>
        <begin position="1"/>
        <end position="119"/>
    </location>
</feature>
<evidence type="ECO:0000256" key="4">
    <source>
        <dbReference type="ARBA" id="ARBA00023163"/>
    </source>
</evidence>
<dbReference type="PANTHER" id="PTHR31500">
    <property type="entry name" value="AT-HOOK MOTIF NUCLEAR-LOCALIZED PROTEIN 9"/>
    <property type="match status" value="1"/>
</dbReference>
<accession>A0AAD6K6I9</accession>